<dbReference type="GO" id="GO:1902600">
    <property type="term" value="P:proton transmembrane transport"/>
    <property type="evidence" value="ECO:0007669"/>
    <property type="project" value="InterPro"/>
</dbReference>
<dbReference type="InterPro" id="IPR038770">
    <property type="entry name" value="Na+/solute_symporter_sf"/>
</dbReference>
<keyword evidence="8 9" id="KW-0472">Membrane</keyword>
<sequence length="368" mass="37710">MPLPPIVAEILLGIVVGPQVLAWAAVDAPVEVLALVGLAFLLLLAGLEIDLDLLRGRRATLALAGFAVSFALAVALGVALSAGGLVRSPLLIAVILSATSLGIVLPVLKDASMLGTPVGQMVVAGGTVAEILPILLLSVLFSEQGPGIVAQLALLVAFLAFVVAVAAAILGLEHSRRLSDALVALQDTTSQIRVRGAVLLLMLLAALAAEFGLEAILGAFLAGATLKLVDRDDAMTHTRFASKLQAVGFGTFVPFFFVATGMQLDVEGLLGSGSTMARVPVFVVCLLLVRALPALLYRPVTETRGQVVAAGLLQATSLSIPIVAGQIGVDLGLIRPENYVALVAAGLVSVVLFPIVALRLLGAEATRA</sequence>
<evidence type="ECO:0000259" key="10">
    <source>
        <dbReference type="Pfam" id="PF00999"/>
    </source>
</evidence>
<organism evidence="11">
    <name type="scientific">uncultured Solirubrobacterales bacterium</name>
    <dbReference type="NCBI Taxonomy" id="768556"/>
    <lineage>
        <taxon>Bacteria</taxon>
        <taxon>Bacillati</taxon>
        <taxon>Actinomycetota</taxon>
        <taxon>Thermoleophilia</taxon>
        <taxon>Solirubrobacterales</taxon>
        <taxon>environmental samples</taxon>
    </lineage>
</organism>
<dbReference type="GO" id="GO:0016020">
    <property type="term" value="C:membrane"/>
    <property type="evidence" value="ECO:0007669"/>
    <property type="project" value="UniProtKB-SubCell"/>
</dbReference>
<evidence type="ECO:0000256" key="3">
    <source>
        <dbReference type="ARBA" id="ARBA00022448"/>
    </source>
</evidence>
<feature type="transmembrane region" description="Helical" evidence="9">
    <location>
        <begin position="307"/>
        <end position="327"/>
    </location>
</feature>
<keyword evidence="4" id="KW-0050">Antiport</keyword>
<protein>
    <recommendedName>
        <fullName evidence="10">Cation/H+ exchanger transmembrane domain-containing protein</fullName>
    </recommendedName>
</protein>
<evidence type="ECO:0000256" key="2">
    <source>
        <dbReference type="ARBA" id="ARBA00005551"/>
    </source>
</evidence>
<dbReference type="GO" id="GO:0015297">
    <property type="term" value="F:antiporter activity"/>
    <property type="evidence" value="ECO:0007669"/>
    <property type="project" value="UniProtKB-KW"/>
</dbReference>
<feature type="transmembrane region" description="Helical" evidence="9">
    <location>
        <begin position="276"/>
        <end position="295"/>
    </location>
</feature>
<evidence type="ECO:0000256" key="8">
    <source>
        <dbReference type="ARBA" id="ARBA00023136"/>
    </source>
</evidence>
<reference evidence="11" key="1">
    <citation type="submission" date="2020-02" db="EMBL/GenBank/DDBJ databases">
        <authorList>
            <person name="Meier V. D."/>
        </authorList>
    </citation>
    <scope>NUCLEOTIDE SEQUENCE</scope>
    <source>
        <strain evidence="11">AVDCRST_MAG45</strain>
    </source>
</reference>
<dbReference type="AlphaFoldDB" id="A0A6J4TFP9"/>
<evidence type="ECO:0000256" key="1">
    <source>
        <dbReference type="ARBA" id="ARBA00004141"/>
    </source>
</evidence>
<comment type="similarity">
    <text evidence="2">Belongs to the monovalent cation:proton antiporter 2 (CPA2) transporter (TC 2.A.37) family.</text>
</comment>
<name>A0A6J4TFP9_9ACTN</name>
<evidence type="ECO:0000256" key="9">
    <source>
        <dbReference type="SAM" id="Phobius"/>
    </source>
</evidence>
<feature type="transmembrane region" description="Helical" evidence="9">
    <location>
        <begin position="339"/>
        <end position="361"/>
    </location>
</feature>
<keyword evidence="6 9" id="KW-1133">Transmembrane helix</keyword>
<evidence type="ECO:0000256" key="6">
    <source>
        <dbReference type="ARBA" id="ARBA00022989"/>
    </source>
</evidence>
<keyword evidence="3" id="KW-0813">Transport</keyword>
<evidence type="ECO:0000256" key="5">
    <source>
        <dbReference type="ARBA" id="ARBA00022692"/>
    </source>
</evidence>
<feature type="transmembrane region" description="Helical" evidence="9">
    <location>
        <begin position="148"/>
        <end position="172"/>
    </location>
</feature>
<comment type="subcellular location">
    <subcellularLocation>
        <location evidence="1">Membrane</location>
        <topology evidence="1">Multi-pass membrane protein</topology>
    </subcellularLocation>
</comment>
<evidence type="ECO:0000256" key="4">
    <source>
        <dbReference type="ARBA" id="ARBA00022449"/>
    </source>
</evidence>
<evidence type="ECO:0000313" key="11">
    <source>
        <dbReference type="EMBL" id="CAA9522169.1"/>
    </source>
</evidence>
<feature type="transmembrane region" description="Helical" evidence="9">
    <location>
        <begin position="120"/>
        <end position="142"/>
    </location>
</feature>
<keyword evidence="7" id="KW-0406">Ion transport</keyword>
<keyword evidence="5 9" id="KW-0812">Transmembrane</keyword>
<feature type="transmembrane region" description="Helical" evidence="9">
    <location>
        <begin position="7"/>
        <end position="26"/>
    </location>
</feature>
<proteinExistence type="inferred from homology"/>
<accession>A0A6J4TFP9</accession>
<gene>
    <name evidence="11" type="ORF">AVDCRST_MAG45-2572</name>
</gene>
<dbReference type="Pfam" id="PF00999">
    <property type="entry name" value="Na_H_Exchanger"/>
    <property type="match status" value="1"/>
</dbReference>
<feature type="transmembrane region" description="Helical" evidence="9">
    <location>
        <begin position="88"/>
        <end position="108"/>
    </location>
</feature>
<dbReference type="InterPro" id="IPR006153">
    <property type="entry name" value="Cation/H_exchanger_TM"/>
</dbReference>
<dbReference type="Gene3D" id="1.20.1530.20">
    <property type="match status" value="1"/>
</dbReference>
<dbReference type="EMBL" id="CADCVU010000220">
    <property type="protein sequence ID" value="CAA9522169.1"/>
    <property type="molecule type" value="Genomic_DNA"/>
</dbReference>
<evidence type="ECO:0000256" key="7">
    <source>
        <dbReference type="ARBA" id="ARBA00023065"/>
    </source>
</evidence>
<dbReference type="PANTHER" id="PTHR43562">
    <property type="entry name" value="NAPA-TYPE SODIUM/HYDROGEN ANTIPORTER"/>
    <property type="match status" value="1"/>
</dbReference>
<feature type="transmembrane region" description="Helical" evidence="9">
    <location>
        <begin position="61"/>
        <end position="82"/>
    </location>
</feature>
<feature type="domain" description="Cation/H+ exchanger transmembrane" evidence="10">
    <location>
        <begin position="3"/>
        <end position="356"/>
    </location>
</feature>
<feature type="transmembrane region" description="Helical" evidence="9">
    <location>
        <begin position="244"/>
        <end position="264"/>
    </location>
</feature>
<feature type="transmembrane region" description="Helical" evidence="9">
    <location>
        <begin position="32"/>
        <end position="49"/>
    </location>
</feature>
<dbReference type="PANTHER" id="PTHR43562:SF1">
    <property type="entry name" value="NA(+)_H(+) ANTIPORTER YJBQ-RELATED"/>
    <property type="match status" value="1"/>
</dbReference>